<sequence>MGFDFKESRIDALSFGSKLLGEFPDIFRCAYPVEHKVDNVYKERLEQQGHCPSHEQGVDSLPGDVSDIIAADITAHACVYQQHEVRDAAENEVAEPIQLFEDKREKVKMKYRKEQHQYKPLVKATFQSYFEKVEGPFQRKEFSRYVLAFAFNDEKLLDFGNGIEEIPGPVYPAAIGRDNLGIGIILPLILPFPAHQFS</sequence>
<dbReference type="Proteomes" id="UP000539642">
    <property type="component" value="Unassembled WGS sequence"/>
</dbReference>
<gene>
    <name evidence="1" type="ORF">HNQ81_002103</name>
</gene>
<reference evidence="1 2" key="1">
    <citation type="submission" date="2020-08" db="EMBL/GenBank/DDBJ databases">
        <title>Genomic Encyclopedia of Type Strains, Phase IV (KMG-IV): sequencing the most valuable type-strain genomes for metagenomic binning, comparative biology and taxonomic classification.</title>
        <authorList>
            <person name="Goeker M."/>
        </authorList>
    </citation>
    <scope>NUCLEOTIDE SEQUENCE [LARGE SCALE GENOMIC DNA]</scope>
    <source>
        <strain evidence="1 2">DSM 28570</strain>
    </source>
</reference>
<keyword evidence="2" id="KW-1185">Reference proteome</keyword>
<organism evidence="1 2">
    <name type="scientific">Desulfoprunum benzoelyticum</name>
    <dbReference type="NCBI Taxonomy" id="1506996"/>
    <lineage>
        <taxon>Bacteria</taxon>
        <taxon>Pseudomonadati</taxon>
        <taxon>Thermodesulfobacteriota</taxon>
        <taxon>Desulfobulbia</taxon>
        <taxon>Desulfobulbales</taxon>
        <taxon>Desulfobulbaceae</taxon>
        <taxon>Desulfoprunum</taxon>
    </lineage>
</organism>
<evidence type="ECO:0000313" key="2">
    <source>
        <dbReference type="Proteomes" id="UP000539642"/>
    </source>
</evidence>
<dbReference type="AlphaFoldDB" id="A0A840V0G2"/>
<dbReference type="EMBL" id="JACHEO010000011">
    <property type="protein sequence ID" value="MBB5348368.1"/>
    <property type="molecule type" value="Genomic_DNA"/>
</dbReference>
<protein>
    <submittedName>
        <fullName evidence="1">Uncharacterized protein</fullName>
    </submittedName>
</protein>
<comment type="caution">
    <text evidence="1">The sequence shown here is derived from an EMBL/GenBank/DDBJ whole genome shotgun (WGS) entry which is preliminary data.</text>
</comment>
<evidence type="ECO:0000313" key="1">
    <source>
        <dbReference type="EMBL" id="MBB5348368.1"/>
    </source>
</evidence>
<proteinExistence type="predicted"/>
<dbReference type="RefSeq" id="WP_183351040.1">
    <property type="nucleotide sequence ID" value="NZ_JACHEO010000011.1"/>
</dbReference>
<name>A0A840V0G2_9BACT</name>
<accession>A0A840V0G2</accession>